<keyword evidence="2" id="KW-0808">Transferase</keyword>
<dbReference type="EMBL" id="LXQA010034859">
    <property type="protein sequence ID" value="MCH97397.1"/>
    <property type="molecule type" value="Genomic_DNA"/>
</dbReference>
<keyword evidence="2" id="KW-0418">Kinase</keyword>
<keyword evidence="3" id="KW-1185">Reference proteome</keyword>
<feature type="region of interest" description="Disordered" evidence="1">
    <location>
        <begin position="25"/>
        <end position="53"/>
    </location>
</feature>
<organism evidence="2 3">
    <name type="scientific">Trifolium medium</name>
    <dbReference type="NCBI Taxonomy" id="97028"/>
    <lineage>
        <taxon>Eukaryota</taxon>
        <taxon>Viridiplantae</taxon>
        <taxon>Streptophyta</taxon>
        <taxon>Embryophyta</taxon>
        <taxon>Tracheophyta</taxon>
        <taxon>Spermatophyta</taxon>
        <taxon>Magnoliopsida</taxon>
        <taxon>eudicotyledons</taxon>
        <taxon>Gunneridae</taxon>
        <taxon>Pentapetalae</taxon>
        <taxon>rosids</taxon>
        <taxon>fabids</taxon>
        <taxon>Fabales</taxon>
        <taxon>Fabaceae</taxon>
        <taxon>Papilionoideae</taxon>
        <taxon>50 kb inversion clade</taxon>
        <taxon>NPAAA clade</taxon>
        <taxon>Hologalegina</taxon>
        <taxon>IRL clade</taxon>
        <taxon>Trifolieae</taxon>
        <taxon>Trifolium</taxon>
    </lineage>
</organism>
<gene>
    <name evidence="2" type="ORF">A2U01_0018392</name>
</gene>
<proteinExistence type="predicted"/>
<evidence type="ECO:0000313" key="3">
    <source>
        <dbReference type="Proteomes" id="UP000265520"/>
    </source>
</evidence>
<reference evidence="2 3" key="1">
    <citation type="journal article" date="2018" name="Front. Plant Sci.">
        <title>Red Clover (Trifolium pratense) and Zigzag Clover (T. medium) - A Picture of Genomic Similarities and Differences.</title>
        <authorList>
            <person name="Dluhosova J."/>
            <person name="Istvanek J."/>
            <person name="Nedelnik J."/>
            <person name="Repkova J."/>
        </authorList>
    </citation>
    <scope>NUCLEOTIDE SEQUENCE [LARGE SCALE GENOMIC DNA]</scope>
    <source>
        <strain evidence="3">cv. 10/8</strain>
        <tissue evidence="2">Leaf</tissue>
    </source>
</reference>
<accession>A0A392NC15</accession>
<dbReference type="GO" id="GO:0016301">
    <property type="term" value="F:kinase activity"/>
    <property type="evidence" value="ECO:0007669"/>
    <property type="project" value="UniProtKB-KW"/>
</dbReference>
<dbReference type="AlphaFoldDB" id="A0A392NC15"/>
<comment type="caution">
    <text evidence="2">The sequence shown here is derived from an EMBL/GenBank/DDBJ whole genome shotgun (WGS) entry which is preliminary data.</text>
</comment>
<evidence type="ECO:0000313" key="2">
    <source>
        <dbReference type="EMBL" id="MCH97397.1"/>
    </source>
</evidence>
<dbReference type="Proteomes" id="UP000265520">
    <property type="component" value="Unassembled WGS sequence"/>
</dbReference>
<name>A0A392NC15_9FABA</name>
<protein>
    <submittedName>
        <fullName evidence="2">Putative serine/threonine-protein kinase</fullName>
    </submittedName>
</protein>
<evidence type="ECO:0000256" key="1">
    <source>
        <dbReference type="SAM" id="MobiDB-lite"/>
    </source>
</evidence>
<sequence length="88" mass="9967">VSNRVNLAKLSGLVASRTLLSEDQEPKPVPFLHRKPIEDGHGSSGNKIYMSGPLLASNNMDQMLKDHDRKIQEFSRRARGEKVRTQRK</sequence>
<feature type="non-terminal residue" evidence="2">
    <location>
        <position position="1"/>
    </location>
</feature>